<dbReference type="STRING" id="1453999.AW06_000125"/>
<gene>
    <name evidence="1" type="ORF">AW06_000125</name>
</gene>
<evidence type="ECO:0000313" key="2">
    <source>
        <dbReference type="Proteomes" id="UP000021315"/>
    </source>
</evidence>
<dbReference type="Proteomes" id="UP000021315">
    <property type="component" value="Unassembled WGS sequence"/>
</dbReference>
<keyword evidence="2" id="KW-1185">Reference proteome</keyword>
<organism evidence="1 2">
    <name type="scientific">Candidatus Accumulibacter cognatus</name>
    <dbReference type="NCBI Taxonomy" id="2954383"/>
    <lineage>
        <taxon>Bacteria</taxon>
        <taxon>Pseudomonadati</taxon>
        <taxon>Pseudomonadota</taxon>
        <taxon>Betaproteobacteria</taxon>
        <taxon>Candidatus Accumulibacter</taxon>
    </lineage>
</organism>
<dbReference type="RefSeq" id="WP_034943926.1">
    <property type="nucleotide sequence ID" value="NZ_JDST02000003.1"/>
</dbReference>
<name>A0A080MB19_9PROT</name>
<sequence>MSDSSPSPGTAWSAEKVDPSGAEIEFEYVWHEGSVPPPHHYWFSIKGWTGGNGQIVFVPGYPFEAPPQWVQPFPIAPERAAALKAWVRGQRIVERPWPESPSLMVGGSHRAFSLCRGDRQVQVPTQLSADDARLADELAGQIQALVPETIWRDLRERHAAHVQSCCR</sequence>
<dbReference type="EMBL" id="JDST02000003">
    <property type="protein sequence ID" value="KFB78512.1"/>
    <property type="molecule type" value="Genomic_DNA"/>
</dbReference>
<reference evidence="1" key="1">
    <citation type="submission" date="2014-02" db="EMBL/GenBank/DDBJ databases">
        <title>Expanding our view of genomic diversity in Candidatus Accumulibacter clades.</title>
        <authorList>
            <person name="Skennerton C.T."/>
            <person name="Barr J.J."/>
            <person name="Slater F.R."/>
            <person name="Bond P.L."/>
            <person name="Tyson G.W."/>
        </authorList>
    </citation>
    <scope>NUCLEOTIDE SEQUENCE [LARGE SCALE GENOMIC DNA]</scope>
</reference>
<protein>
    <submittedName>
        <fullName evidence="1">Uncharacterized protein</fullName>
    </submittedName>
</protein>
<dbReference type="AlphaFoldDB" id="A0A080MB19"/>
<proteinExistence type="predicted"/>
<evidence type="ECO:0000313" key="1">
    <source>
        <dbReference type="EMBL" id="KFB78512.1"/>
    </source>
</evidence>
<comment type="caution">
    <text evidence="1">The sequence shown here is derived from an EMBL/GenBank/DDBJ whole genome shotgun (WGS) entry which is preliminary data.</text>
</comment>
<accession>A0A080MB19</accession>